<accession>A0AAD5UZ87</accession>
<keyword evidence="3" id="KW-1185">Reference proteome</keyword>
<evidence type="ECO:0000313" key="2">
    <source>
        <dbReference type="EMBL" id="KAJ3481608.1"/>
    </source>
</evidence>
<comment type="caution">
    <text evidence="2">The sequence shown here is derived from an EMBL/GenBank/DDBJ whole genome shotgun (WGS) entry which is preliminary data.</text>
</comment>
<dbReference type="AlphaFoldDB" id="A0AAD5UZ87"/>
<sequence length="162" mass="18139">MTTPTPNPNDHFDLKAPTSDRGSVRITKLLDDGANWILYKEELTSAVGAKGLRRYLMGTEKQPVAPTAQGVDEEADEKYEIAKDNWQSKHDTIKSLLYQSLPETLKLKISNLTQKSETGQRSFARISESQKAIGQNVRKPEDARCQRLSDIRSPGSQEAHTK</sequence>
<reference evidence="2" key="1">
    <citation type="submission" date="2022-07" db="EMBL/GenBank/DDBJ databases">
        <title>Genome Sequence of Physisporinus lineatus.</title>
        <authorList>
            <person name="Buettner E."/>
        </authorList>
    </citation>
    <scope>NUCLEOTIDE SEQUENCE</scope>
    <source>
        <strain evidence="2">VT162</strain>
    </source>
</reference>
<evidence type="ECO:0000256" key="1">
    <source>
        <dbReference type="SAM" id="MobiDB-lite"/>
    </source>
</evidence>
<protein>
    <submittedName>
        <fullName evidence="2">Uncharacterized protein</fullName>
    </submittedName>
</protein>
<gene>
    <name evidence="2" type="ORF">NLI96_g7549</name>
</gene>
<feature type="compositionally biased region" description="Basic and acidic residues" evidence="1">
    <location>
        <begin position="138"/>
        <end position="150"/>
    </location>
</feature>
<dbReference type="EMBL" id="JANAWD010000313">
    <property type="protein sequence ID" value="KAJ3481608.1"/>
    <property type="molecule type" value="Genomic_DNA"/>
</dbReference>
<evidence type="ECO:0000313" key="3">
    <source>
        <dbReference type="Proteomes" id="UP001212997"/>
    </source>
</evidence>
<proteinExistence type="predicted"/>
<feature type="region of interest" description="Disordered" evidence="1">
    <location>
        <begin position="129"/>
        <end position="162"/>
    </location>
</feature>
<organism evidence="2 3">
    <name type="scientific">Meripilus lineatus</name>
    <dbReference type="NCBI Taxonomy" id="2056292"/>
    <lineage>
        <taxon>Eukaryota</taxon>
        <taxon>Fungi</taxon>
        <taxon>Dikarya</taxon>
        <taxon>Basidiomycota</taxon>
        <taxon>Agaricomycotina</taxon>
        <taxon>Agaricomycetes</taxon>
        <taxon>Polyporales</taxon>
        <taxon>Meripilaceae</taxon>
        <taxon>Meripilus</taxon>
    </lineage>
</organism>
<name>A0AAD5UZ87_9APHY</name>
<dbReference type="Proteomes" id="UP001212997">
    <property type="component" value="Unassembled WGS sequence"/>
</dbReference>